<evidence type="ECO:0000313" key="1">
    <source>
        <dbReference type="EMBL" id="KAH3841990.1"/>
    </source>
</evidence>
<comment type="caution">
    <text evidence="1">The sequence shown here is derived from an EMBL/GenBank/DDBJ whole genome shotgun (WGS) entry which is preliminary data.</text>
</comment>
<protein>
    <submittedName>
        <fullName evidence="1">Uncharacterized protein</fullName>
    </submittedName>
</protein>
<reference evidence="1" key="2">
    <citation type="submission" date="2020-11" db="EMBL/GenBank/DDBJ databases">
        <authorList>
            <person name="McCartney M.A."/>
            <person name="Auch B."/>
            <person name="Kono T."/>
            <person name="Mallez S."/>
            <person name="Becker A."/>
            <person name="Gohl D.M."/>
            <person name="Silverstein K.A.T."/>
            <person name="Koren S."/>
            <person name="Bechman K.B."/>
            <person name="Herman A."/>
            <person name="Abrahante J.E."/>
            <person name="Garbe J."/>
        </authorList>
    </citation>
    <scope>NUCLEOTIDE SEQUENCE</scope>
    <source>
        <strain evidence="1">Duluth1</strain>
        <tissue evidence="1">Whole animal</tissue>
    </source>
</reference>
<sequence length="114" mass="12319">MLSELSRLAPHAQTCTNDANMCRVKVTLCKTQPNSRTNLAGMHGPSTTEGKRMARNNCAAGEVVRTGGPFDRKSTVSSLPPDFKCCGDAENDDAILHIKSKDMYASLNINTIGY</sequence>
<accession>A0A9D4KLX9</accession>
<proteinExistence type="predicted"/>
<dbReference type="EMBL" id="JAIWYP010000004">
    <property type="protein sequence ID" value="KAH3841990.1"/>
    <property type="molecule type" value="Genomic_DNA"/>
</dbReference>
<organism evidence="1 2">
    <name type="scientific">Dreissena polymorpha</name>
    <name type="common">Zebra mussel</name>
    <name type="synonym">Mytilus polymorpha</name>
    <dbReference type="NCBI Taxonomy" id="45954"/>
    <lineage>
        <taxon>Eukaryota</taxon>
        <taxon>Metazoa</taxon>
        <taxon>Spiralia</taxon>
        <taxon>Lophotrochozoa</taxon>
        <taxon>Mollusca</taxon>
        <taxon>Bivalvia</taxon>
        <taxon>Autobranchia</taxon>
        <taxon>Heteroconchia</taxon>
        <taxon>Euheterodonta</taxon>
        <taxon>Imparidentia</taxon>
        <taxon>Neoheterodontei</taxon>
        <taxon>Myida</taxon>
        <taxon>Dreissenoidea</taxon>
        <taxon>Dreissenidae</taxon>
        <taxon>Dreissena</taxon>
    </lineage>
</organism>
<reference evidence="1" key="1">
    <citation type="journal article" date="2019" name="bioRxiv">
        <title>The Genome of the Zebra Mussel, Dreissena polymorpha: A Resource for Invasive Species Research.</title>
        <authorList>
            <person name="McCartney M.A."/>
            <person name="Auch B."/>
            <person name="Kono T."/>
            <person name="Mallez S."/>
            <person name="Zhang Y."/>
            <person name="Obille A."/>
            <person name="Becker A."/>
            <person name="Abrahante J.E."/>
            <person name="Garbe J."/>
            <person name="Badalamenti J.P."/>
            <person name="Herman A."/>
            <person name="Mangelson H."/>
            <person name="Liachko I."/>
            <person name="Sullivan S."/>
            <person name="Sone E.D."/>
            <person name="Koren S."/>
            <person name="Silverstein K.A.T."/>
            <person name="Beckman K.B."/>
            <person name="Gohl D.M."/>
        </authorList>
    </citation>
    <scope>NUCLEOTIDE SEQUENCE</scope>
    <source>
        <strain evidence="1">Duluth1</strain>
        <tissue evidence="1">Whole animal</tissue>
    </source>
</reference>
<evidence type="ECO:0000313" key="2">
    <source>
        <dbReference type="Proteomes" id="UP000828390"/>
    </source>
</evidence>
<dbReference type="AlphaFoldDB" id="A0A9D4KLX9"/>
<gene>
    <name evidence="1" type="ORF">DPMN_115478</name>
</gene>
<dbReference type="Proteomes" id="UP000828390">
    <property type="component" value="Unassembled WGS sequence"/>
</dbReference>
<name>A0A9D4KLX9_DREPO</name>
<keyword evidence="2" id="KW-1185">Reference proteome</keyword>